<dbReference type="EMBL" id="CP060723">
    <property type="protein sequence ID" value="QNN41435.1"/>
    <property type="molecule type" value="Genomic_DNA"/>
</dbReference>
<proteinExistence type="predicted"/>
<keyword evidence="5" id="KW-1185">Reference proteome</keyword>
<protein>
    <submittedName>
        <fullName evidence="4">YafY family transcriptional regulator</fullName>
    </submittedName>
</protein>
<reference evidence="4 5" key="1">
    <citation type="submission" date="2020-08" db="EMBL/GenBank/DDBJ databases">
        <title>Genome sequence of Pedobacter roseus KACC 11594T.</title>
        <authorList>
            <person name="Hyun D.-W."/>
            <person name="Bae J.-W."/>
        </authorList>
    </citation>
    <scope>NUCLEOTIDE SEQUENCE [LARGE SCALE GENOMIC DNA]</scope>
    <source>
        <strain evidence="4 5">KACC 11594</strain>
    </source>
</reference>
<dbReference type="Gene3D" id="1.10.10.10">
    <property type="entry name" value="Winged helix-like DNA-binding domain superfamily/Winged helix DNA-binding domain"/>
    <property type="match status" value="1"/>
</dbReference>
<dbReference type="PANTHER" id="PTHR34580">
    <property type="match status" value="1"/>
</dbReference>
<dbReference type="KEGG" id="proe:H9L23_20320"/>
<evidence type="ECO:0000313" key="5">
    <source>
        <dbReference type="Proteomes" id="UP000515806"/>
    </source>
</evidence>
<dbReference type="InterPro" id="IPR001034">
    <property type="entry name" value="DeoR_HTH"/>
</dbReference>
<dbReference type="GO" id="GO:0003700">
    <property type="term" value="F:DNA-binding transcription factor activity"/>
    <property type="evidence" value="ECO:0007669"/>
    <property type="project" value="InterPro"/>
</dbReference>
<dbReference type="Pfam" id="PF08279">
    <property type="entry name" value="HTH_11"/>
    <property type="match status" value="1"/>
</dbReference>
<dbReference type="AlphaFoldDB" id="A0A7G9QDL0"/>
<dbReference type="InterPro" id="IPR051534">
    <property type="entry name" value="CBASS_pafABC_assoc_protein"/>
</dbReference>
<keyword evidence="1" id="KW-0805">Transcription regulation</keyword>
<sequence length="229" mass="26943">MNRIDRLFGILTLLQSKKYITAEKIAERFNMSIRTVYRDVKALCEQGIPVSFEQHKGYYLVQGYFLPPVSFNMDEANALLLVESLVNGFADNSIRTHYSSALTKVKAVLKTSQKEKLETLNQHIKLQIPERLIFNFEYLSLIQHAIAEKHLIELDYKNNKEEVSKREVETIGLIFYAFSWHLIAWCHFRNQYRDFNLTRIICLKNLGIPFRKTQHIPLSDYMHLLPVNY</sequence>
<dbReference type="Proteomes" id="UP000515806">
    <property type="component" value="Chromosome"/>
</dbReference>
<gene>
    <name evidence="4" type="ORF">H9L23_20320</name>
</gene>
<dbReference type="Pfam" id="PF13280">
    <property type="entry name" value="WYL"/>
    <property type="match status" value="1"/>
</dbReference>
<dbReference type="PROSITE" id="PS51000">
    <property type="entry name" value="HTH_DEOR_2"/>
    <property type="match status" value="1"/>
</dbReference>
<dbReference type="RefSeq" id="WP_187592043.1">
    <property type="nucleotide sequence ID" value="NZ_CP060723.1"/>
</dbReference>
<dbReference type="PROSITE" id="PS52050">
    <property type="entry name" value="WYL"/>
    <property type="match status" value="1"/>
</dbReference>
<evidence type="ECO:0000313" key="4">
    <source>
        <dbReference type="EMBL" id="QNN41435.1"/>
    </source>
</evidence>
<name>A0A7G9QDL0_9SPHI</name>
<keyword evidence="2" id="KW-0804">Transcription</keyword>
<dbReference type="SUPFAM" id="SSF46785">
    <property type="entry name" value="Winged helix' DNA-binding domain"/>
    <property type="match status" value="1"/>
</dbReference>
<evidence type="ECO:0000256" key="1">
    <source>
        <dbReference type="ARBA" id="ARBA00023015"/>
    </source>
</evidence>
<organism evidence="4 5">
    <name type="scientific">Pedobacter roseus</name>
    <dbReference type="NCBI Taxonomy" id="336820"/>
    <lineage>
        <taxon>Bacteria</taxon>
        <taxon>Pseudomonadati</taxon>
        <taxon>Bacteroidota</taxon>
        <taxon>Sphingobacteriia</taxon>
        <taxon>Sphingobacteriales</taxon>
        <taxon>Sphingobacteriaceae</taxon>
        <taxon>Pedobacter</taxon>
    </lineage>
</organism>
<evidence type="ECO:0000256" key="2">
    <source>
        <dbReference type="ARBA" id="ARBA00023163"/>
    </source>
</evidence>
<dbReference type="PANTHER" id="PTHR34580:SF1">
    <property type="entry name" value="PROTEIN PAFC"/>
    <property type="match status" value="1"/>
</dbReference>
<accession>A0A7G9QDL0</accession>
<feature type="domain" description="HTH deoR-type" evidence="3">
    <location>
        <begin position="3"/>
        <end position="60"/>
    </location>
</feature>
<dbReference type="InterPro" id="IPR036390">
    <property type="entry name" value="WH_DNA-bd_sf"/>
</dbReference>
<evidence type="ECO:0000259" key="3">
    <source>
        <dbReference type="PROSITE" id="PS51000"/>
    </source>
</evidence>
<dbReference type="InterPro" id="IPR036388">
    <property type="entry name" value="WH-like_DNA-bd_sf"/>
</dbReference>
<dbReference type="InterPro" id="IPR026881">
    <property type="entry name" value="WYL_dom"/>
</dbReference>
<dbReference type="InterPro" id="IPR013196">
    <property type="entry name" value="HTH_11"/>
</dbReference>